<dbReference type="InterPro" id="IPR011663">
    <property type="entry name" value="UTRA"/>
</dbReference>
<keyword evidence="3" id="KW-0238">DNA-binding</keyword>
<gene>
    <name evidence="6" type="ORF">ECBG_01650</name>
</gene>
<dbReference type="FunFam" id="3.40.1410.10:FF:000008">
    <property type="entry name" value="Transcriptional regulator, GntR family"/>
    <property type="match status" value="1"/>
</dbReference>
<dbReference type="Pfam" id="PF00392">
    <property type="entry name" value="GntR"/>
    <property type="match status" value="1"/>
</dbReference>
<evidence type="ECO:0000313" key="7">
    <source>
        <dbReference type="Proteomes" id="UP000012675"/>
    </source>
</evidence>
<evidence type="ECO:0000256" key="3">
    <source>
        <dbReference type="ARBA" id="ARBA00023125"/>
    </source>
</evidence>
<dbReference type="Proteomes" id="UP000012675">
    <property type="component" value="Chromosome"/>
</dbReference>
<dbReference type="SUPFAM" id="SSF46785">
    <property type="entry name" value="Winged helix' DNA-binding domain"/>
    <property type="match status" value="1"/>
</dbReference>
<dbReference type="CDD" id="cd07377">
    <property type="entry name" value="WHTH_GntR"/>
    <property type="match status" value="1"/>
</dbReference>
<keyword evidence="7" id="KW-1185">Reference proteome</keyword>
<accession>C9AA70</accession>
<dbReference type="EMBL" id="CP004856">
    <property type="protein sequence ID" value="EEV39381.1"/>
    <property type="molecule type" value="Genomic_DNA"/>
</dbReference>
<reference evidence="6 7" key="1">
    <citation type="submission" date="2009-02" db="EMBL/GenBank/DDBJ databases">
        <authorList>
            <consortium name="The Broad Institute Genome Sequencing Platform"/>
            <person name="Feldgarden M."/>
            <person name="Young S.K."/>
            <person name="Kodira C.D."/>
            <person name="Zeng Q."/>
            <person name="Koehrsen M."/>
            <person name="Alvarado L."/>
            <person name="Berlin A."/>
            <person name="Borenstein D."/>
            <person name="Chen Z."/>
            <person name="Engels R."/>
            <person name="Freedman E."/>
            <person name="Gellesch M."/>
            <person name="Goldberg J."/>
            <person name="Griggs A."/>
            <person name="Gujja S."/>
            <person name="Heiman D."/>
            <person name="Hepburn T."/>
            <person name="Howarth C."/>
            <person name="Jen D."/>
            <person name="Larson L."/>
            <person name="Lewis B."/>
            <person name="Mehta T."/>
            <person name="Park D."/>
            <person name="Pearson M."/>
            <person name="Roberts A."/>
            <person name="Saif S."/>
            <person name="Shea T."/>
            <person name="Shenoy N."/>
            <person name="Sisk P."/>
            <person name="Stolte C."/>
            <person name="Sykes S."/>
            <person name="Walk T."/>
            <person name="White J."/>
            <person name="Yandava C."/>
            <person name="Gilmore M."/>
            <person name="Manson J."/>
            <person name="Palmer K."/>
            <person name="Carniol K."/>
            <person name="Lander E."/>
            <person name="Nusbaum C."/>
            <person name="Galagan J."/>
            <person name="Birren B."/>
        </authorList>
    </citation>
    <scope>NUCLEOTIDE SEQUENCE [LARGE SCALE GENOMIC DNA]</scope>
    <source>
        <strain evidence="6 7">EC20</strain>
    </source>
</reference>
<dbReference type="InterPro" id="IPR028978">
    <property type="entry name" value="Chorismate_lyase_/UTRA_dom_sf"/>
</dbReference>
<keyword evidence="2" id="KW-0805">Transcription regulation</keyword>
<keyword evidence="4" id="KW-0804">Transcription</keyword>
<dbReference type="InterPro" id="IPR050679">
    <property type="entry name" value="Bact_HTH_transcr_reg"/>
</dbReference>
<dbReference type="PROSITE" id="PS50949">
    <property type="entry name" value="HTH_GNTR"/>
    <property type="match status" value="1"/>
</dbReference>
<evidence type="ECO:0000256" key="2">
    <source>
        <dbReference type="ARBA" id="ARBA00023015"/>
    </source>
</evidence>
<dbReference type="Pfam" id="PF07702">
    <property type="entry name" value="UTRA"/>
    <property type="match status" value="1"/>
</dbReference>
<dbReference type="InterPro" id="IPR036390">
    <property type="entry name" value="WH_DNA-bd_sf"/>
</dbReference>
<dbReference type="InterPro" id="IPR000524">
    <property type="entry name" value="Tscrpt_reg_HTH_GntR"/>
</dbReference>
<dbReference type="SUPFAM" id="SSF64288">
    <property type="entry name" value="Chorismate lyase-like"/>
    <property type="match status" value="1"/>
</dbReference>
<evidence type="ECO:0000259" key="5">
    <source>
        <dbReference type="PROSITE" id="PS50949"/>
    </source>
</evidence>
<dbReference type="AlphaFoldDB" id="C9AA70"/>
<sequence length="237" mass="27115">MQKYIYISNDIRNRILDGTYKANDQIPFEKDLCTMYDSSKMTIKKALDILVSEGLIIKRRGSGTFVKDLAIEEIERIAMANQFRGTTALNPGKKVTSHALTFTVVVADELVANKLNLTPNSFVYDIYRVRYIDGKPKVMEKTYMPIDLIPGLKKENVEGSIYEYIEEDLGLVIQSGHRRISVRRATEEESQYLKLEKGDPVAVAEQIAYFDTGAAFEYSRSVHRYDEFSVEMILTRN</sequence>
<organism evidence="6 7">
    <name type="scientific">Enterococcus casseliflavus EC20</name>
    <dbReference type="NCBI Taxonomy" id="565655"/>
    <lineage>
        <taxon>Bacteria</taxon>
        <taxon>Bacillati</taxon>
        <taxon>Bacillota</taxon>
        <taxon>Bacilli</taxon>
        <taxon>Lactobacillales</taxon>
        <taxon>Enterococcaceae</taxon>
        <taxon>Enterococcus</taxon>
    </lineage>
</organism>
<dbReference type="PANTHER" id="PTHR44846:SF5">
    <property type="entry name" value="HTH-TYPE TRANSCRIPTIONAL REGULATOR GMUR"/>
    <property type="match status" value="1"/>
</dbReference>
<dbReference type="Gene3D" id="1.10.10.10">
    <property type="entry name" value="Winged helix-like DNA-binding domain superfamily/Winged helix DNA-binding domain"/>
    <property type="match status" value="1"/>
</dbReference>
<dbReference type="RefSeq" id="WP_005227435.1">
    <property type="nucleotide sequence ID" value="NC_020995.1"/>
</dbReference>
<dbReference type="Gene3D" id="3.40.1410.10">
    <property type="entry name" value="Chorismate lyase-like"/>
    <property type="match status" value="1"/>
</dbReference>
<dbReference type="GO" id="GO:0045892">
    <property type="term" value="P:negative regulation of DNA-templated transcription"/>
    <property type="evidence" value="ECO:0007669"/>
    <property type="project" value="TreeGrafter"/>
</dbReference>
<dbReference type="SMART" id="SM00866">
    <property type="entry name" value="UTRA"/>
    <property type="match status" value="1"/>
</dbReference>
<feature type="domain" description="HTH gntR-type" evidence="5">
    <location>
        <begin position="1"/>
        <end position="69"/>
    </location>
</feature>
<dbReference type="KEGG" id="ecas:ECBG_01650"/>
<dbReference type="PRINTS" id="PR00035">
    <property type="entry name" value="HTHGNTR"/>
</dbReference>
<dbReference type="GeneID" id="15141091"/>
<evidence type="ECO:0000256" key="1">
    <source>
        <dbReference type="ARBA" id="ARBA00022491"/>
    </source>
</evidence>
<dbReference type="eggNOG" id="COG2188">
    <property type="taxonomic scope" value="Bacteria"/>
</dbReference>
<dbReference type="FunFam" id="1.10.10.10:FF:000079">
    <property type="entry name" value="GntR family transcriptional regulator"/>
    <property type="match status" value="1"/>
</dbReference>
<dbReference type="InterPro" id="IPR036388">
    <property type="entry name" value="WH-like_DNA-bd_sf"/>
</dbReference>
<evidence type="ECO:0000256" key="4">
    <source>
        <dbReference type="ARBA" id="ARBA00023163"/>
    </source>
</evidence>
<name>C9AA70_ENTCA</name>
<proteinExistence type="predicted"/>
<reference evidence="6 7" key="2">
    <citation type="submission" date="2013-03" db="EMBL/GenBank/DDBJ databases">
        <title>The Genome Sequence of Enterococcus casseliflavus EC20 (899205).</title>
        <authorList>
            <consortium name="The Broad Institute Genomics Platform"/>
            <consortium name="The Broad Institute Genome Sequencing Center for Infectious Disease"/>
            <person name="Russ C."/>
            <person name="Feldgarden M."/>
            <person name="Gilmore M."/>
            <person name="Manson J."/>
            <person name="Palmer K."/>
            <person name="Carniol K."/>
            <person name="Walker B."/>
            <person name="Young S.K."/>
            <person name="Zeng Q."/>
            <person name="Gargeya S."/>
            <person name="Fitzgerald M."/>
            <person name="Haas B."/>
            <person name="Abouelleil A."/>
            <person name="Allen A.W."/>
            <person name="Alvarado L."/>
            <person name="Arachchi H.M."/>
            <person name="Berlin A.M."/>
            <person name="Chapman S.B."/>
            <person name="Gainer-Dewar J."/>
            <person name="Goldberg J."/>
            <person name="Griggs A."/>
            <person name="Gujja S."/>
            <person name="Hansen M."/>
            <person name="Howarth C."/>
            <person name="Imamovic A."/>
            <person name="Ireland A."/>
            <person name="Larimer J."/>
            <person name="McCowan C."/>
            <person name="Murphy C."/>
            <person name="Pearson M."/>
            <person name="Poon T.W."/>
            <person name="Priest M."/>
            <person name="Roberts A."/>
            <person name="Saif S."/>
            <person name="Shea T."/>
            <person name="Sisk P."/>
            <person name="Sykes S."/>
            <person name="Wortman J."/>
            <person name="Nusbaum C."/>
            <person name="Birren B."/>
        </authorList>
    </citation>
    <scope>NUCLEOTIDE SEQUENCE [LARGE SCALE GENOMIC DNA]</scope>
    <source>
        <strain evidence="6 7">EC20</strain>
    </source>
</reference>
<dbReference type="GO" id="GO:0003677">
    <property type="term" value="F:DNA binding"/>
    <property type="evidence" value="ECO:0007669"/>
    <property type="project" value="UniProtKB-KW"/>
</dbReference>
<dbReference type="HOGENOM" id="CLU_063236_5_0_9"/>
<keyword evidence="1" id="KW-0678">Repressor</keyword>
<protein>
    <recommendedName>
        <fullName evidence="5">HTH gntR-type domain-containing protein</fullName>
    </recommendedName>
</protein>
<dbReference type="SMART" id="SM00345">
    <property type="entry name" value="HTH_GNTR"/>
    <property type="match status" value="1"/>
</dbReference>
<dbReference type="PANTHER" id="PTHR44846">
    <property type="entry name" value="MANNOSYL-D-GLYCERATE TRANSPORT/METABOLISM SYSTEM REPRESSOR MNGR-RELATED"/>
    <property type="match status" value="1"/>
</dbReference>
<dbReference type="GO" id="GO:0003700">
    <property type="term" value="F:DNA-binding transcription factor activity"/>
    <property type="evidence" value="ECO:0007669"/>
    <property type="project" value="InterPro"/>
</dbReference>
<evidence type="ECO:0000313" key="6">
    <source>
        <dbReference type="EMBL" id="EEV39381.1"/>
    </source>
</evidence>